<feature type="domain" description="Saposin B-type" evidence="4">
    <location>
        <begin position="1051"/>
        <end position="1130"/>
    </location>
</feature>
<feature type="domain" description="Saposin B-type" evidence="4">
    <location>
        <begin position="948"/>
        <end position="1028"/>
    </location>
</feature>
<dbReference type="InterPro" id="IPR008138">
    <property type="entry name" value="SapB_2"/>
</dbReference>
<dbReference type="InterPro" id="IPR008139">
    <property type="entry name" value="SaposinB_dom"/>
</dbReference>
<keyword evidence="3" id="KW-0732">Signal</keyword>
<dbReference type="SMART" id="SM00741">
    <property type="entry name" value="SapB"/>
    <property type="match status" value="10"/>
</dbReference>
<keyword evidence="1" id="KW-1015">Disulfide bond</keyword>
<gene>
    <name evidence="5" type="ORF">Ae201684_008689</name>
</gene>
<keyword evidence="2" id="KW-0325">Glycoprotein</keyword>
<evidence type="ECO:0000313" key="5">
    <source>
        <dbReference type="EMBL" id="KAF0734731.1"/>
    </source>
</evidence>
<dbReference type="PANTHER" id="PTHR11480">
    <property type="entry name" value="SAPOSIN-RELATED"/>
    <property type="match status" value="1"/>
</dbReference>
<feature type="domain" description="Saposin B-type" evidence="4">
    <location>
        <begin position="422"/>
        <end position="501"/>
    </location>
</feature>
<dbReference type="InterPro" id="IPR011001">
    <property type="entry name" value="Saposin-like"/>
</dbReference>
<comment type="caution">
    <text evidence="5">The sequence shown here is derived from an EMBL/GenBank/DDBJ whole genome shotgun (WGS) entry which is preliminary data.</text>
</comment>
<feature type="chain" id="PRO_5026050052" description="Saposin B-type domain-containing protein" evidence="3">
    <location>
        <begin position="20"/>
        <end position="1146"/>
    </location>
</feature>
<protein>
    <recommendedName>
        <fullName evidence="4">Saposin B-type domain-containing protein</fullName>
    </recommendedName>
</protein>
<evidence type="ECO:0000259" key="4">
    <source>
        <dbReference type="PROSITE" id="PS50015"/>
    </source>
</evidence>
<dbReference type="Proteomes" id="UP000481153">
    <property type="component" value="Unassembled WGS sequence"/>
</dbReference>
<organism evidence="5 6">
    <name type="scientific">Aphanomyces euteiches</name>
    <dbReference type="NCBI Taxonomy" id="100861"/>
    <lineage>
        <taxon>Eukaryota</taxon>
        <taxon>Sar</taxon>
        <taxon>Stramenopiles</taxon>
        <taxon>Oomycota</taxon>
        <taxon>Saprolegniomycetes</taxon>
        <taxon>Saprolegniales</taxon>
        <taxon>Verrucalvaceae</taxon>
        <taxon>Aphanomyces</taxon>
    </lineage>
</organism>
<proteinExistence type="predicted"/>
<name>A0A6G0X456_9STRA</name>
<keyword evidence="6" id="KW-1185">Reference proteome</keyword>
<evidence type="ECO:0000256" key="3">
    <source>
        <dbReference type="SAM" id="SignalP"/>
    </source>
</evidence>
<feature type="domain" description="Saposin B-type" evidence="4">
    <location>
        <begin position="524"/>
        <end position="603"/>
    </location>
</feature>
<evidence type="ECO:0000256" key="2">
    <source>
        <dbReference type="ARBA" id="ARBA00023180"/>
    </source>
</evidence>
<accession>A0A6G0X456</accession>
<dbReference type="PROSITE" id="PS50015">
    <property type="entry name" value="SAP_B"/>
    <property type="match status" value="5"/>
</dbReference>
<dbReference type="AlphaFoldDB" id="A0A6G0X456"/>
<sequence>MMIYRSAALAACLWSQASSLSEDWFDDVMKQSFPHVQSVMSVVMVKPDPCEVAVKSIQTLHNDDDMFEEMFESFFPNPACQGQLLFSPADEEECMAIQSSPEVEEMVASGIDQPQLVCGWRKFWMEAKDSQGAFDSCELCERTVQMIENSFQQQELAIEIVDEALKLLCQYLPESTKCKTLVTNFDNIVKWLKEGLSPHNICQKVSMCTAHKLSLPASRFRPSIDNDDLCAICRDNAIAMQSLVGLPHGVQLYKGGLDSICALAPETATCRFMSTHFHKLAAHLKRGDSADSTCRAVHACHSTEVAVTGPTYLGCIYCEFVGQVVTSALHQGGNETLPYVRTDVAAMCSNLPASAQCDQMDEKFDEFAKLMAQGKTPEAGCEAINMCSPLSVPQTADSSTADLLAILDKLVFALDKKYDLTHYVACSTCEHTAYAIERVEKHHNGSLPTLKKAIKDLCHFLPPCTKCHDIVSKFDNLVGLIEKGTKAKPACVELGFCQPEVEVLRLSPMDAVENPVVAKAPTNGIVGCIFCQYTGEMISEVAKYSKDVVPLLKMGVETLCTRLPSEAKCSSVVDSFDALAADIEAGKSPLESCQDVKLCDAQNVLLMDNSLAVTSVHALETLMHSPKKDDVTCASCEAMARAIDAILKYNKNLIPVFKMGMEVLCERFHTSQCVNVMPQFDRLVELIESGKSFLDACDSAKLCGANALVSSKLHDLEGVALKRSNDDVTCEMCEAVSGSIFSLEKYNKQLIPVFKMGLEVLCDRLQTPQCIHVMPEFDHLVDLVENGKNFLEACDEAKLCGTKALNPLAVQKLNNLEKEVAGWMDRPATKSSDELSCMLCEYTGEVIDQVAQYDKDVVPFLKQGIESLCPRLPVQTQCEQVVTQFDTLAELIEAGTAAPDPCIKVQLCGKSSPTKELALPSSSVGYVQTQLDMFALKMRAITVTRPNDVLTCLLCEDTALLIRTIAQYDKDVVPLLKTGLATLCSQVPQLEAQCNAVVDKFDSLASLIEAGTDPSEACSKTKLCEIGKAATLALESKVADWVAYPESAVGSDEGCLFCQYASESIRTVMKLDKKQLPVVREAIGAMCSFLPPTVHCDDVNEHFEQLTKSLESGSSPLDACHGIALCDAPEPSAKMRIVIDELMATQ</sequence>
<dbReference type="Gene3D" id="1.10.225.10">
    <property type="entry name" value="Saposin-like"/>
    <property type="match status" value="9"/>
</dbReference>
<feature type="domain" description="Saposin B-type" evidence="4">
    <location>
        <begin position="133"/>
        <end position="212"/>
    </location>
</feature>
<reference evidence="5 6" key="1">
    <citation type="submission" date="2019-07" db="EMBL/GenBank/DDBJ databases">
        <title>Genomics analysis of Aphanomyces spp. identifies a new class of oomycete effector associated with host adaptation.</title>
        <authorList>
            <person name="Gaulin E."/>
        </authorList>
    </citation>
    <scope>NUCLEOTIDE SEQUENCE [LARGE SCALE GENOMIC DNA]</scope>
    <source>
        <strain evidence="5 6">ATCC 201684</strain>
    </source>
</reference>
<dbReference type="SUPFAM" id="SSF47862">
    <property type="entry name" value="Saposin"/>
    <property type="match status" value="7"/>
</dbReference>
<evidence type="ECO:0000313" key="6">
    <source>
        <dbReference type="Proteomes" id="UP000481153"/>
    </source>
</evidence>
<dbReference type="EMBL" id="VJMJ01000107">
    <property type="protein sequence ID" value="KAF0734731.1"/>
    <property type="molecule type" value="Genomic_DNA"/>
</dbReference>
<dbReference type="VEuPathDB" id="FungiDB:AeMF1_016155"/>
<dbReference type="Pfam" id="PF03489">
    <property type="entry name" value="SapB_2"/>
    <property type="match status" value="1"/>
</dbReference>
<feature type="signal peptide" evidence="3">
    <location>
        <begin position="1"/>
        <end position="19"/>
    </location>
</feature>
<evidence type="ECO:0000256" key="1">
    <source>
        <dbReference type="ARBA" id="ARBA00023157"/>
    </source>
</evidence>
<dbReference type="InterPro" id="IPR051428">
    <property type="entry name" value="Sphingo_Act-Surfact_Prot"/>
</dbReference>